<keyword evidence="1" id="KW-1185">Reference proteome</keyword>
<sequence>MLKHRESSKNTSRVVYKSDKGVTTRFCEALYLNQMGRYGRNGYNGTGCRRDDNTITVGSTIT</sequence>
<reference evidence="2" key="1">
    <citation type="submission" date="2022-11" db="UniProtKB">
        <authorList>
            <consortium name="WormBaseParasite"/>
        </authorList>
    </citation>
    <scope>IDENTIFICATION</scope>
</reference>
<dbReference type="Proteomes" id="UP000887565">
    <property type="component" value="Unplaced"/>
</dbReference>
<name>A0A915J1P2_ROMCU</name>
<dbReference type="WBParaSite" id="nRc.2.0.1.t20320-RA">
    <property type="protein sequence ID" value="nRc.2.0.1.t20320-RA"/>
    <property type="gene ID" value="nRc.2.0.1.g20320"/>
</dbReference>
<evidence type="ECO:0000313" key="1">
    <source>
        <dbReference type="Proteomes" id="UP000887565"/>
    </source>
</evidence>
<organism evidence="1 2">
    <name type="scientific">Romanomermis culicivorax</name>
    <name type="common">Nematode worm</name>
    <dbReference type="NCBI Taxonomy" id="13658"/>
    <lineage>
        <taxon>Eukaryota</taxon>
        <taxon>Metazoa</taxon>
        <taxon>Ecdysozoa</taxon>
        <taxon>Nematoda</taxon>
        <taxon>Enoplea</taxon>
        <taxon>Dorylaimia</taxon>
        <taxon>Mermithida</taxon>
        <taxon>Mermithoidea</taxon>
        <taxon>Mermithidae</taxon>
        <taxon>Romanomermis</taxon>
    </lineage>
</organism>
<dbReference type="AlphaFoldDB" id="A0A915J1P2"/>
<protein>
    <submittedName>
        <fullName evidence="2">Uncharacterized protein</fullName>
    </submittedName>
</protein>
<evidence type="ECO:0000313" key="2">
    <source>
        <dbReference type="WBParaSite" id="nRc.2.0.1.t20320-RA"/>
    </source>
</evidence>
<accession>A0A915J1P2</accession>
<proteinExistence type="predicted"/>